<proteinExistence type="predicted"/>
<sequence length="125" mass="13976">MQTRDVQHNRVSHLYAIIVNDITALSISSPLICYVCSVARIFCRSPHCMFSVLHMDCFSLIEAFNFGDRQGASASGMAPYQPFLQQVPNLLGNPQFPQAGSTQYHIPQQQQQQTALQTSLQVSLF</sequence>
<gene>
    <name evidence="1" type="ORF">BTMF_LOCUS4052</name>
</gene>
<accession>A0A0R3QEH3</accession>
<dbReference type="WBParaSite" id="BTMF_0000476301-mRNA-1">
    <property type="protein sequence ID" value="BTMF_0000476301-mRNA-1"/>
    <property type="gene ID" value="BTMF_0000476301"/>
</dbReference>
<reference evidence="3" key="1">
    <citation type="submission" date="2017-02" db="UniProtKB">
        <authorList>
            <consortium name="WormBaseParasite"/>
        </authorList>
    </citation>
    <scope>IDENTIFICATION</scope>
</reference>
<evidence type="ECO:0000313" key="2">
    <source>
        <dbReference type="Proteomes" id="UP000280834"/>
    </source>
</evidence>
<dbReference type="AlphaFoldDB" id="A0A0R3QEH3"/>
<reference evidence="1 2" key="2">
    <citation type="submission" date="2018-11" db="EMBL/GenBank/DDBJ databases">
        <authorList>
            <consortium name="Pathogen Informatics"/>
        </authorList>
    </citation>
    <scope>NUCLEOTIDE SEQUENCE [LARGE SCALE GENOMIC DNA]</scope>
</reference>
<dbReference type="STRING" id="42155.A0A0R3QEH3"/>
<evidence type="ECO:0000313" key="3">
    <source>
        <dbReference type="WBParaSite" id="BTMF_0000476301-mRNA-1"/>
    </source>
</evidence>
<keyword evidence="2" id="KW-1185">Reference proteome</keyword>
<name>A0A0R3QEH3_9BILA</name>
<dbReference type="Proteomes" id="UP000280834">
    <property type="component" value="Unassembled WGS sequence"/>
</dbReference>
<protein>
    <submittedName>
        <fullName evidence="3">Clathrin assembly protein</fullName>
    </submittedName>
</protein>
<organism evidence="3">
    <name type="scientific">Brugia timori</name>
    <dbReference type="NCBI Taxonomy" id="42155"/>
    <lineage>
        <taxon>Eukaryota</taxon>
        <taxon>Metazoa</taxon>
        <taxon>Ecdysozoa</taxon>
        <taxon>Nematoda</taxon>
        <taxon>Chromadorea</taxon>
        <taxon>Rhabditida</taxon>
        <taxon>Spirurina</taxon>
        <taxon>Spiruromorpha</taxon>
        <taxon>Filarioidea</taxon>
        <taxon>Onchocercidae</taxon>
        <taxon>Brugia</taxon>
    </lineage>
</organism>
<evidence type="ECO:0000313" key="1">
    <source>
        <dbReference type="EMBL" id="VDO16009.1"/>
    </source>
</evidence>
<dbReference type="EMBL" id="UZAG01003876">
    <property type="protein sequence ID" value="VDO16009.1"/>
    <property type="molecule type" value="Genomic_DNA"/>
</dbReference>